<dbReference type="Proteomes" id="UP000694413">
    <property type="component" value="Unassembled WGS sequence"/>
</dbReference>
<proteinExistence type="predicted"/>
<dbReference type="Ensembl" id="ENSZALT00000003606.1">
    <property type="protein sequence ID" value="ENSZALP00000002006.1"/>
    <property type="gene ID" value="ENSZALG00000002340.1"/>
</dbReference>
<evidence type="ECO:0000313" key="3">
    <source>
        <dbReference type="Proteomes" id="UP000694413"/>
    </source>
</evidence>
<protein>
    <recommendedName>
        <fullName evidence="4">Secreted protein</fullName>
    </recommendedName>
</protein>
<feature type="signal peptide" evidence="1">
    <location>
        <begin position="1"/>
        <end position="32"/>
    </location>
</feature>
<dbReference type="AlphaFoldDB" id="A0A8D2M4A1"/>
<evidence type="ECO:0008006" key="4">
    <source>
        <dbReference type="Google" id="ProtNLM"/>
    </source>
</evidence>
<reference evidence="2" key="1">
    <citation type="submission" date="2025-08" db="UniProtKB">
        <authorList>
            <consortium name="Ensembl"/>
        </authorList>
    </citation>
    <scope>IDENTIFICATION</scope>
</reference>
<organism evidence="2 3">
    <name type="scientific">Zonotrichia albicollis</name>
    <name type="common">White-throated sparrow</name>
    <name type="synonym">Fringilla albicollis</name>
    <dbReference type="NCBI Taxonomy" id="44394"/>
    <lineage>
        <taxon>Eukaryota</taxon>
        <taxon>Metazoa</taxon>
        <taxon>Chordata</taxon>
        <taxon>Craniata</taxon>
        <taxon>Vertebrata</taxon>
        <taxon>Euteleostomi</taxon>
        <taxon>Archelosauria</taxon>
        <taxon>Archosauria</taxon>
        <taxon>Dinosauria</taxon>
        <taxon>Saurischia</taxon>
        <taxon>Theropoda</taxon>
        <taxon>Coelurosauria</taxon>
        <taxon>Aves</taxon>
        <taxon>Neognathae</taxon>
        <taxon>Neoaves</taxon>
        <taxon>Telluraves</taxon>
        <taxon>Australaves</taxon>
        <taxon>Passeriformes</taxon>
        <taxon>Passerellidae</taxon>
        <taxon>Zonotrichia</taxon>
    </lineage>
</organism>
<feature type="chain" id="PRO_5034896433" description="Secreted protein" evidence="1">
    <location>
        <begin position="33"/>
        <end position="155"/>
    </location>
</feature>
<sequence>LTALHPLPLFASLSSPWCAGVLLLSCLPRGGSKDDEGEVLLVPFLLWCSRALSRSGCIKALSLQLWAARSKSLPGARAVHTFLSFLSFKRNIKAGVLDVSALGAAHFPPFPGCLVLFEGRLALPQFPLEQGCGVCSLHCTLPVCTPAWPLLHLCV</sequence>
<keyword evidence="1" id="KW-0732">Signal</keyword>
<evidence type="ECO:0000313" key="2">
    <source>
        <dbReference type="Ensembl" id="ENSZALP00000002006.1"/>
    </source>
</evidence>
<keyword evidence="3" id="KW-1185">Reference proteome</keyword>
<reference evidence="2" key="2">
    <citation type="submission" date="2025-09" db="UniProtKB">
        <authorList>
            <consortium name="Ensembl"/>
        </authorList>
    </citation>
    <scope>IDENTIFICATION</scope>
</reference>
<name>A0A8D2M4A1_ZONAL</name>
<evidence type="ECO:0000256" key="1">
    <source>
        <dbReference type="SAM" id="SignalP"/>
    </source>
</evidence>
<accession>A0A8D2M4A1</accession>